<dbReference type="InterPro" id="IPR029058">
    <property type="entry name" value="AB_hydrolase_fold"/>
</dbReference>
<dbReference type="Pfam" id="PF00561">
    <property type="entry name" value="Abhydrolase_1"/>
    <property type="match status" value="1"/>
</dbReference>
<dbReference type="GO" id="GO:0102296">
    <property type="term" value="F:4,5-9,10-diseco-3-hydroxy-5,9,17-trioxoandrosta-1(10),2-diene-4-oate hydrolase activity"/>
    <property type="evidence" value="ECO:0007669"/>
    <property type="project" value="UniProtKB-EC"/>
</dbReference>
<dbReference type="EC" id="3.7.1.17" evidence="2"/>
<reference evidence="2 3" key="1">
    <citation type="submission" date="2023-07" db="EMBL/GenBank/DDBJ databases">
        <authorList>
            <person name="Peeters C."/>
        </authorList>
    </citation>
    <scope>NUCLEOTIDE SEQUENCE [LARGE SCALE GENOMIC DNA]</scope>
    <source>
        <strain evidence="2 3">LMG 32965</strain>
    </source>
</reference>
<protein>
    <submittedName>
        <fullName evidence="2">4,5:9,10-diseco-3-hydroxy-5,9, 17-trioxoandrosta-1(10),2-diene-4-oate hydrolase</fullName>
        <ecNumber evidence="2">3.7.1.17</ecNumber>
    </submittedName>
</protein>
<sequence>MSLWLDFLGAEIRYVKTSFGLIRIAEAGKNNPEALFLMHGIGGHIEAYAKNVVALSDTFHVIALDFIGHGLSEKREDVEYTPITYAKLLAELMNVMGIRSAHISGESLGGFVAGVFAAMYPDRVKRLVLNTAAGIPVVTEKGRQDLRDLDELNRKNFGKPPSMESIRLRMQWLMHESNWHLLDDELIGSRLALYSRPDFQKTAPLVFALVRRHHEMEETGAVMQPQDLQCETLYLWTRYNPVHDVASAEAACARTPKGQLYVMKADAAHWPQYEAPDEFNTVMRTFLTTGQC</sequence>
<evidence type="ECO:0000313" key="3">
    <source>
        <dbReference type="Proteomes" id="UP001189792"/>
    </source>
</evidence>
<dbReference type="PANTHER" id="PTHR43798">
    <property type="entry name" value="MONOACYLGLYCEROL LIPASE"/>
    <property type="match status" value="1"/>
</dbReference>
<keyword evidence="2" id="KW-0378">Hydrolase</keyword>
<evidence type="ECO:0000313" key="2">
    <source>
        <dbReference type="EMBL" id="CAJ0896142.1"/>
    </source>
</evidence>
<comment type="caution">
    <text evidence="2">The sequence shown here is derived from an EMBL/GenBank/DDBJ whole genome shotgun (WGS) entry which is preliminary data.</text>
</comment>
<accession>A0ABM9L0W9</accession>
<dbReference type="EMBL" id="CAUDLI010000009">
    <property type="protein sequence ID" value="CAJ0896142.1"/>
    <property type="molecule type" value="Genomic_DNA"/>
</dbReference>
<dbReference type="InterPro" id="IPR050266">
    <property type="entry name" value="AB_hydrolase_sf"/>
</dbReference>
<gene>
    <name evidence="2" type="primary">hsaD</name>
    <name evidence="2" type="ORF">R77564_03961</name>
</gene>
<keyword evidence="3" id="KW-1185">Reference proteome</keyword>
<feature type="domain" description="AB hydrolase-1" evidence="1">
    <location>
        <begin position="34"/>
        <end position="276"/>
    </location>
</feature>
<dbReference type="Proteomes" id="UP001189792">
    <property type="component" value="Unassembled WGS sequence"/>
</dbReference>
<organism evidence="2 3">
    <name type="scientific">Ralstonia flatus</name>
    <dbReference type="NCBI Taxonomy" id="3058601"/>
    <lineage>
        <taxon>Bacteria</taxon>
        <taxon>Pseudomonadati</taxon>
        <taxon>Pseudomonadota</taxon>
        <taxon>Betaproteobacteria</taxon>
        <taxon>Burkholderiales</taxon>
        <taxon>Burkholderiaceae</taxon>
        <taxon>Ralstonia</taxon>
    </lineage>
</organism>
<dbReference type="RefSeq" id="WP_316887403.1">
    <property type="nucleotide sequence ID" value="NZ_CAUDLI010000009.1"/>
</dbReference>
<dbReference type="PANTHER" id="PTHR43798:SF33">
    <property type="entry name" value="HYDROLASE, PUTATIVE (AFU_ORTHOLOGUE AFUA_2G14860)-RELATED"/>
    <property type="match status" value="1"/>
</dbReference>
<proteinExistence type="predicted"/>
<name>A0ABM9L0W9_9RALS</name>
<dbReference type="PRINTS" id="PR00111">
    <property type="entry name" value="ABHYDROLASE"/>
</dbReference>
<dbReference type="SUPFAM" id="SSF53474">
    <property type="entry name" value="alpha/beta-Hydrolases"/>
    <property type="match status" value="1"/>
</dbReference>
<dbReference type="InterPro" id="IPR000073">
    <property type="entry name" value="AB_hydrolase_1"/>
</dbReference>
<dbReference type="Gene3D" id="3.40.50.1820">
    <property type="entry name" value="alpha/beta hydrolase"/>
    <property type="match status" value="1"/>
</dbReference>
<evidence type="ECO:0000259" key="1">
    <source>
        <dbReference type="Pfam" id="PF00561"/>
    </source>
</evidence>